<reference evidence="1 2" key="1">
    <citation type="journal article" date="2021" name="Nat. Plants">
        <title>The Taxus genome provides insights into paclitaxel biosynthesis.</title>
        <authorList>
            <person name="Xiong X."/>
            <person name="Gou J."/>
            <person name="Liao Q."/>
            <person name="Li Y."/>
            <person name="Zhou Q."/>
            <person name="Bi G."/>
            <person name="Li C."/>
            <person name="Du R."/>
            <person name="Wang X."/>
            <person name="Sun T."/>
            <person name="Guo L."/>
            <person name="Liang H."/>
            <person name="Lu P."/>
            <person name="Wu Y."/>
            <person name="Zhang Z."/>
            <person name="Ro D.K."/>
            <person name="Shang Y."/>
            <person name="Huang S."/>
            <person name="Yan J."/>
        </authorList>
    </citation>
    <scope>NUCLEOTIDE SEQUENCE [LARGE SCALE GENOMIC DNA]</scope>
    <source>
        <strain evidence="1">Ta-2019</strain>
    </source>
</reference>
<sequence length="54" mass="6194">GPPIKVPINATCEVEEPDEEANEEFEYDRSQVNFLTTEGIDEEDDYDEIVVDMN</sequence>
<feature type="non-terminal residue" evidence="1">
    <location>
        <position position="54"/>
    </location>
</feature>
<dbReference type="Proteomes" id="UP000824469">
    <property type="component" value="Unassembled WGS sequence"/>
</dbReference>
<feature type="non-terminal residue" evidence="1">
    <location>
        <position position="1"/>
    </location>
</feature>
<protein>
    <submittedName>
        <fullName evidence="1">Uncharacterized protein</fullName>
    </submittedName>
</protein>
<comment type="caution">
    <text evidence="1">The sequence shown here is derived from an EMBL/GenBank/DDBJ whole genome shotgun (WGS) entry which is preliminary data.</text>
</comment>
<accession>A0AA38GGW1</accession>
<dbReference type="AlphaFoldDB" id="A0AA38GGW1"/>
<name>A0AA38GGW1_TAXCH</name>
<organism evidence="1 2">
    <name type="scientific">Taxus chinensis</name>
    <name type="common">Chinese yew</name>
    <name type="synonym">Taxus wallichiana var. chinensis</name>
    <dbReference type="NCBI Taxonomy" id="29808"/>
    <lineage>
        <taxon>Eukaryota</taxon>
        <taxon>Viridiplantae</taxon>
        <taxon>Streptophyta</taxon>
        <taxon>Embryophyta</taxon>
        <taxon>Tracheophyta</taxon>
        <taxon>Spermatophyta</taxon>
        <taxon>Pinopsida</taxon>
        <taxon>Pinidae</taxon>
        <taxon>Conifers II</taxon>
        <taxon>Cupressales</taxon>
        <taxon>Taxaceae</taxon>
        <taxon>Taxus</taxon>
    </lineage>
</organism>
<evidence type="ECO:0000313" key="1">
    <source>
        <dbReference type="EMBL" id="KAH9322951.1"/>
    </source>
</evidence>
<dbReference type="EMBL" id="JAHRHJ020000003">
    <property type="protein sequence ID" value="KAH9322951.1"/>
    <property type="molecule type" value="Genomic_DNA"/>
</dbReference>
<evidence type="ECO:0000313" key="2">
    <source>
        <dbReference type="Proteomes" id="UP000824469"/>
    </source>
</evidence>
<gene>
    <name evidence="1" type="ORF">KI387_017590</name>
</gene>
<keyword evidence="2" id="KW-1185">Reference proteome</keyword>
<proteinExistence type="predicted"/>